<evidence type="ECO:0000313" key="4">
    <source>
        <dbReference type="Proteomes" id="UP001596203"/>
    </source>
</evidence>
<keyword evidence="1" id="KW-0597">Phosphoprotein</keyword>
<dbReference type="Gene3D" id="3.40.50.2300">
    <property type="match status" value="1"/>
</dbReference>
<evidence type="ECO:0000256" key="1">
    <source>
        <dbReference type="PROSITE-ProRule" id="PRU00169"/>
    </source>
</evidence>
<evidence type="ECO:0000259" key="2">
    <source>
        <dbReference type="PROSITE" id="PS50110"/>
    </source>
</evidence>
<dbReference type="InterPro" id="IPR011006">
    <property type="entry name" value="CheY-like_superfamily"/>
</dbReference>
<dbReference type="PROSITE" id="PS50110">
    <property type="entry name" value="RESPONSE_REGULATORY"/>
    <property type="match status" value="1"/>
</dbReference>
<dbReference type="EMBL" id="JBHSPR010000007">
    <property type="protein sequence ID" value="MFC6016065.1"/>
    <property type="molecule type" value="Genomic_DNA"/>
</dbReference>
<dbReference type="RefSeq" id="WP_377419084.1">
    <property type="nucleotide sequence ID" value="NZ_JBHSPR010000007.1"/>
</dbReference>
<sequence>MTRVLVGDFGALHRLGFEEILRVDGIELVQADAADVVGRLVEALPDVVVLDLDQHETPELVRQIVHDFPTVKVVACSSEQPMMRVFPPLHYGESYTSDLDPALLTSAIQA</sequence>
<dbReference type="Proteomes" id="UP001596203">
    <property type="component" value="Unassembled WGS sequence"/>
</dbReference>
<accession>A0ABW1K3Q8</accession>
<protein>
    <recommendedName>
        <fullName evidence="2">Response regulatory domain-containing protein</fullName>
    </recommendedName>
</protein>
<reference evidence="4" key="1">
    <citation type="journal article" date="2019" name="Int. J. Syst. Evol. Microbiol.">
        <title>The Global Catalogue of Microorganisms (GCM) 10K type strain sequencing project: providing services to taxonomists for standard genome sequencing and annotation.</title>
        <authorList>
            <consortium name="The Broad Institute Genomics Platform"/>
            <consortium name="The Broad Institute Genome Sequencing Center for Infectious Disease"/>
            <person name="Wu L."/>
            <person name="Ma J."/>
        </authorList>
    </citation>
    <scope>NUCLEOTIDE SEQUENCE [LARGE SCALE GENOMIC DNA]</scope>
    <source>
        <strain evidence="4">ZS-35-S2</strain>
    </source>
</reference>
<proteinExistence type="predicted"/>
<organism evidence="3 4">
    <name type="scientific">Plantactinospora solaniradicis</name>
    <dbReference type="NCBI Taxonomy" id="1723736"/>
    <lineage>
        <taxon>Bacteria</taxon>
        <taxon>Bacillati</taxon>
        <taxon>Actinomycetota</taxon>
        <taxon>Actinomycetes</taxon>
        <taxon>Micromonosporales</taxon>
        <taxon>Micromonosporaceae</taxon>
        <taxon>Plantactinospora</taxon>
    </lineage>
</organism>
<evidence type="ECO:0000313" key="3">
    <source>
        <dbReference type="EMBL" id="MFC6016065.1"/>
    </source>
</evidence>
<name>A0ABW1K3Q8_9ACTN</name>
<feature type="modified residue" description="4-aspartylphosphate" evidence="1">
    <location>
        <position position="51"/>
    </location>
</feature>
<dbReference type="InterPro" id="IPR001789">
    <property type="entry name" value="Sig_transdc_resp-reg_receiver"/>
</dbReference>
<dbReference type="SUPFAM" id="SSF52172">
    <property type="entry name" value="CheY-like"/>
    <property type="match status" value="1"/>
</dbReference>
<comment type="caution">
    <text evidence="3">The sequence shown here is derived from an EMBL/GenBank/DDBJ whole genome shotgun (WGS) entry which is preliminary data.</text>
</comment>
<feature type="domain" description="Response regulatory" evidence="2">
    <location>
        <begin position="3"/>
        <end position="110"/>
    </location>
</feature>
<keyword evidence="4" id="KW-1185">Reference proteome</keyword>
<gene>
    <name evidence="3" type="ORF">ACFP2T_07650</name>
</gene>